<evidence type="ECO:0000256" key="4">
    <source>
        <dbReference type="ARBA" id="ARBA00022912"/>
    </source>
</evidence>
<dbReference type="CDD" id="cd14499">
    <property type="entry name" value="CDC14_C"/>
    <property type="match status" value="1"/>
</dbReference>
<dbReference type="PROSITE" id="PS50056">
    <property type="entry name" value="TYR_PHOSPHATASE_2"/>
    <property type="match status" value="1"/>
</dbReference>
<evidence type="ECO:0000313" key="8">
    <source>
        <dbReference type="EnsemblProtists" id="EKX43441"/>
    </source>
</evidence>
<evidence type="ECO:0000259" key="6">
    <source>
        <dbReference type="PROSITE" id="PS50056"/>
    </source>
</evidence>
<dbReference type="InterPro" id="IPR029021">
    <property type="entry name" value="Prot-tyrosine_phosphatase-like"/>
</dbReference>
<dbReference type="EMBL" id="JH993010">
    <property type="protein sequence ID" value="EKX43441.1"/>
    <property type="molecule type" value="Genomic_DNA"/>
</dbReference>
<reference evidence="8" key="3">
    <citation type="submission" date="2016-03" db="UniProtKB">
        <authorList>
            <consortium name="EnsemblProtists"/>
        </authorList>
    </citation>
    <scope>IDENTIFICATION</scope>
</reference>
<evidence type="ECO:0000259" key="5">
    <source>
        <dbReference type="PROSITE" id="PS50054"/>
    </source>
</evidence>
<dbReference type="KEGG" id="gtt:GUITHDRAFT_73143"/>
<dbReference type="Proteomes" id="UP000011087">
    <property type="component" value="Unassembled WGS sequence"/>
</dbReference>
<dbReference type="InterPro" id="IPR000387">
    <property type="entry name" value="Tyr_Pase_dom"/>
</dbReference>
<reference evidence="9" key="2">
    <citation type="submission" date="2012-11" db="EMBL/GenBank/DDBJ databases">
        <authorList>
            <person name="Kuo A."/>
            <person name="Curtis B.A."/>
            <person name="Tanifuji G."/>
            <person name="Burki F."/>
            <person name="Gruber A."/>
            <person name="Irimia M."/>
            <person name="Maruyama S."/>
            <person name="Arias M.C."/>
            <person name="Ball S.G."/>
            <person name="Gile G.H."/>
            <person name="Hirakawa Y."/>
            <person name="Hopkins J.F."/>
            <person name="Rensing S.A."/>
            <person name="Schmutz J."/>
            <person name="Symeonidi A."/>
            <person name="Elias M."/>
            <person name="Eveleigh R.J."/>
            <person name="Herman E.K."/>
            <person name="Klute M.J."/>
            <person name="Nakayama T."/>
            <person name="Obornik M."/>
            <person name="Reyes-Prieto A."/>
            <person name="Armbrust E.V."/>
            <person name="Aves S.J."/>
            <person name="Beiko R.G."/>
            <person name="Coutinho P."/>
            <person name="Dacks J.B."/>
            <person name="Durnford D.G."/>
            <person name="Fast N.M."/>
            <person name="Green B.R."/>
            <person name="Grisdale C."/>
            <person name="Hempe F."/>
            <person name="Henrissat B."/>
            <person name="Hoppner M.P."/>
            <person name="Ishida K.-I."/>
            <person name="Kim E."/>
            <person name="Koreny L."/>
            <person name="Kroth P.G."/>
            <person name="Liu Y."/>
            <person name="Malik S.-B."/>
            <person name="Maier U.G."/>
            <person name="McRose D."/>
            <person name="Mock T."/>
            <person name="Neilson J.A."/>
            <person name="Onodera N.T."/>
            <person name="Poole A.M."/>
            <person name="Pritham E.J."/>
            <person name="Richards T.A."/>
            <person name="Rocap G."/>
            <person name="Roy S.W."/>
            <person name="Sarai C."/>
            <person name="Schaack S."/>
            <person name="Shirato S."/>
            <person name="Slamovits C.H."/>
            <person name="Spencer D.F."/>
            <person name="Suzuki S."/>
            <person name="Worden A.Z."/>
            <person name="Zauner S."/>
            <person name="Barry K."/>
            <person name="Bell C."/>
            <person name="Bharti A.K."/>
            <person name="Crow J.A."/>
            <person name="Grimwood J."/>
            <person name="Kramer R."/>
            <person name="Lindquist E."/>
            <person name="Lucas S."/>
            <person name="Salamov A."/>
            <person name="McFadden G.I."/>
            <person name="Lane C.E."/>
            <person name="Keeling P.J."/>
            <person name="Gray M.W."/>
            <person name="Grigoriev I.V."/>
            <person name="Archibald J.M."/>
        </authorList>
    </citation>
    <scope>NUCLEOTIDE SEQUENCE</scope>
    <source>
        <strain evidence="9">CCMP2712</strain>
    </source>
</reference>
<dbReference type="GO" id="GO:0004725">
    <property type="term" value="F:protein tyrosine phosphatase activity"/>
    <property type="evidence" value="ECO:0007669"/>
    <property type="project" value="UniProtKB-EC"/>
</dbReference>
<dbReference type="OrthoDB" id="266663at2759"/>
<name>L1J4L2_GUITC</name>
<dbReference type="PROSITE" id="PS00383">
    <property type="entry name" value="TYR_PHOSPHATASE_1"/>
    <property type="match status" value="1"/>
</dbReference>
<dbReference type="InterPro" id="IPR016130">
    <property type="entry name" value="Tyr_Pase_AS"/>
</dbReference>
<evidence type="ECO:0000313" key="9">
    <source>
        <dbReference type="Proteomes" id="UP000011087"/>
    </source>
</evidence>
<dbReference type="SMART" id="SM00404">
    <property type="entry name" value="PTPc_motif"/>
    <property type="match status" value="1"/>
</dbReference>
<dbReference type="FunFam" id="3.90.190.10:FF:000006">
    <property type="entry name" value="Dual specificity protein phosphatase CDC14B"/>
    <property type="match status" value="1"/>
</dbReference>
<reference evidence="7 9" key="1">
    <citation type="journal article" date="2012" name="Nature">
        <title>Algal genomes reveal evolutionary mosaicism and the fate of nucleomorphs.</title>
        <authorList>
            <consortium name="DOE Joint Genome Institute"/>
            <person name="Curtis B.A."/>
            <person name="Tanifuji G."/>
            <person name="Burki F."/>
            <person name="Gruber A."/>
            <person name="Irimia M."/>
            <person name="Maruyama S."/>
            <person name="Arias M.C."/>
            <person name="Ball S.G."/>
            <person name="Gile G.H."/>
            <person name="Hirakawa Y."/>
            <person name="Hopkins J.F."/>
            <person name="Kuo A."/>
            <person name="Rensing S.A."/>
            <person name="Schmutz J."/>
            <person name="Symeonidi A."/>
            <person name="Elias M."/>
            <person name="Eveleigh R.J."/>
            <person name="Herman E.K."/>
            <person name="Klute M.J."/>
            <person name="Nakayama T."/>
            <person name="Obornik M."/>
            <person name="Reyes-Prieto A."/>
            <person name="Armbrust E.V."/>
            <person name="Aves S.J."/>
            <person name="Beiko R.G."/>
            <person name="Coutinho P."/>
            <person name="Dacks J.B."/>
            <person name="Durnford D.G."/>
            <person name="Fast N.M."/>
            <person name="Green B.R."/>
            <person name="Grisdale C.J."/>
            <person name="Hempel F."/>
            <person name="Henrissat B."/>
            <person name="Hoppner M.P."/>
            <person name="Ishida K."/>
            <person name="Kim E."/>
            <person name="Koreny L."/>
            <person name="Kroth P.G."/>
            <person name="Liu Y."/>
            <person name="Malik S.B."/>
            <person name="Maier U.G."/>
            <person name="McRose D."/>
            <person name="Mock T."/>
            <person name="Neilson J.A."/>
            <person name="Onodera N.T."/>
            <person name="Poole A.M."/>
            <person name="Pritham E.J."/>
            <person name="Richards T.A."/>
            <person name="Rocap G."/>
            <person name="Roy S.W."/>
            <person name="Sarai C."/>
            <person name="Schaack S."/>
            <person name="Shirato S."/>
            <person name="Slamovits C.H."/>
            <person name="Spencer D.F."/>
            <person name="Suzuki S."/>
            <person name="Worden A.Z."/>
            <person name="Zauner S."/>
            <person name="Barry K."/>
            <person name="Bell C."/>
            <person name="Bharti A.K."/>
            <person name="Crow J.A."/>
            <person name="Grimwood J."/>
            <person name="Kramer R."/>
            <person name="Lindquist E."/>
            <person name="Lucas S."/>
            <person name="Salamov A."/>
            <person name="McFadden G.I."/>
            <person name="Lane C.E."/>
            <person name="Keeling P.J."/>
            <person name="Gray M.W."/>
            <person name="Grigoriev I.V."/>
            <person name="Archibald J.M."/>
        </authorList>
    </citation>
    <scope>NUCLEOTIDE SEQUENCE</scope>
    <source>
        <strain evidence="7 9">CCMP2712</strain>
    </source>
</reference>
<feature type="domain" description="Tyrosine specific protein phosphatases" evidence="6">
    <location>
        <begin position="248"/>
        <end position="310"/>
    </location>
</feature>
<dbReference type="InterPro" id="IPR050561">
    <property type="entry name" value="PTP"/>
</dbReference>
<sequence length="366" mass="42086">MPGKLYFTIHKNEGQTKLEILKHRDIFFFSSTHHEAYIPFCHDFGPVNLAEVYLFCKFVEEKLLDPRLKSRKLVYYAEKDPPYRTNAAFLLGAFLVIVQRWSPDRVAKCFSGFEKNAFIPFQDATYEIPSFTISLLDCFKGLRNAMTIGWFNYHSFEVQKYQWLDNPANFDAHFVCPKFLAFRGPNNSDTRTRTIQEYSALFKKRGISAIIRLNEPTTYDREEFISHGLRHYDLYFDDCTTPPRDIIDKFFDICDSENGTIAIHCLAGLGRTGTLVALWVMKNLGWGARETIAWLRINRPGSVIGKQQQYLVACEQAMIRGEPLPEVEEEDFKSDALSAKVLGKQVSEASSKRRLSLMAPHLSSAL</sequence>
<dbReference type="RefSeq" id="XP_005830421.1">
    <property type="nucleotide sequence ID" value="XM_005830364.1"/>
</dbReference>
<dbReference type="EC" id="3.1.3.48" evidence="2"/>
<evidence type="ECO:0000256" key="3">
    <source>
        <dbReference type="ARBA" id="ARBA00022801"/>
    </source>
</evidence>
<dbReference type="STRING" id="905079.L1J4L2"/>
<keyword evidence="4" id="KW-0904">Protein phosphatase</keyword>
<protein>
    <recommendedName>
        <fullName evidence="2">protein-tyrosine-phosphatase</fullName>
        <ecNumber evidence="2">3.1.3.48</ecNumber>
    </recommendedName>
</protein>
<dbReference type="AlphaFoldDB" id="L1J4L2"/>
<feature type="domain" description="Tyrosine-protein phosphatase" evidence="5">
    <location>
        <begin position="169"/>
        <end position="324"/>
    </location>
</feature>
<dbReference type="Pfam" id="PF14671">
    <property type="entry name" value="DSPn"/>
    <property type="match status" value="1"/>
</dbReference>
<dbReference type="HOGENOM" id="CLU_017787_0_2_1"/>
<comment type="similarity">
    <text evidence="1">Belongs to the protein-tyrosine phosphatase family. Non-receptor class CDC14 subfamily.</text>
</comment>
<dbReference type="eggNOG" id="KOG1720">
    <property type="taxonomic scope" value="Eukaryota"/>
</dbReference>
<dbReference type="PROSITE" id="PS50054">
    <property type="entry name" value="TYR_PHOSPHATASE_DUAL"/>
    <property type="match status" value="1"/>
</dbReference>
<evidence type="ECO:0000313" key="7">
    <source>
        <dbReference type="EMBL" id="EKX43441.1"/>
    </source>
</evidence>
<evidence type="ECO:0000256" key="1">
    <source>
        <dbReference type="ARBA" id="ARBA00007315"/>
    </source>
</evidence>
<dbReference type="SUPFAM" id="SSF52799">
    <property type="entry name" value="(Phosphotyrosine protein) phosphatases II"/>
    <property type="match status" value="2"/>
</dbReference>
<dbReference type="EnsemblProtists" id="EKX43441">
    <property type="protein sequence ID" value="EKX43441"/>
    <property type="gene ID" value="GUITHDRAFT_73143"/>
</dbReference>
<dbReference type="InterPro" id="IPR044506">
    <property type="entry name" value="CDC14_C"/>
</dbReference>
<dbReference type="InterPro" id="IPR020422">
    <property type="entry name" value="TYR_PHOSPHATASE_DUAL_dom"/>
</dbReference>
<dbReference type="PaxDb" id="55529-EKX43441"/>
<gene>
    <name evidence="7" type="ORF">GUITHDRAFT_73143</name>
</gene>
<dbReference type="Pfam" id="PF22785">
    <property type="entry name" value="Tc-R-P"/>
    <property type="match status" value="1"/>
</dbReference>
<evidence type="ECO:0000256" key="2">
    <source>
        <dbReference type="ARBA" id="ARBA00013064"/>
    </source>
</evidence>
<dbReference type="InterPro" id="IPR029260">
    <property type="entry name" value="DSPn"/>
</dbReference>
<dbReference type="Gene3D" id="3.90.190.10">
    <property type="entry name" value="Protein tyrosine phosphatase superfamily"/>
    <property type="match status" value="2"/>
</dbReference>
<dbReference type="GeneID" id="17300099"/>
<accession>L1J4L2</accession>
<keyword evidence="9" id="KW-1185">Reference proteome</keyword>
<organism evidence="7">
    <name type="scientific">Guillardia theta (strain CCMP2712)</name>
    <name type="common">Cryptophyte</name>
    <dbReference type="NCBI Taxonomy" id="905079"/>
    <lineage>
        <taxon>Eukaryota</taxon>
        <taxon>Cryptophyceae</taxon>
        <taxon>Pyrenomonadales</taxon>
        <taxon>Geminigeraceae</taxon>
        <taxon>Guillardia</taxon>
    </lineage>
</organism>
<keyword evidence="3" id="KW-0378">Hydrolase</keyword>
<proteinExistence type="inferred from homology"/>
<dbReference type="PANTHER" id="PTHR23339">
    <property type="entry name" value="TYROSINE SPECIFIC PROTEIN PHOSPHATASE AND DUAL SPECIFICITY PROTEIN PHOSPHATASE"/>
    <property type="match status" value="1"/>
</dbReference>
<dbReference type="InterPro" id="IPR003595">
    <property type="entry name" value="Tyr_Pase_cat"/>
</dbReference>
<dbReference type="CDD" id="cd17657">
    <property type="entry name" value="CDC14_N"/>
    <property type="match status" value="1"/>
</dbReference>